<reference evidence="2 3" key="1">
    <citation type="submission" date="2021-01" db="EMBL/GenBank/DDBJ databases">
        <title>Whole genome shotgun sequence of Microbispora corallina NBRC 16416.</title>
        <authorList>
            <person name="Komaki H."/>
            <person name="Tamura T."/>
        </authorList>
    </citation>
    <scope>NUCLEOTIDE SEQUENCE [LARGE SCALE GENOMIC DNA]</scope>
    <source>
        <strain evidence="2 3">NBRC 16416</strain>
    </source>
</reference>
<dbReference type="SMART" id="SM00882">
    <property type="entry name" value="CoA_trans"/>
    <property type="match status" value="1"/>
</dbReference>
<evidence type="ECO:0000256" key="1">
    <source>
        <dbReference type="ARBA" id="ARBA00022679"/>
    </source>
</evidence>
<evidence type="ECO:0000313" key="3">
    <source>
        <dbReference type="Proteomes" id="UP000603904"/>
    </source>
</evidence>
<accession>A0ABQ4FYE7</accession>
<dbReference type="PANTHER" id="PTHR13707:SF60">
    <property type="entry name" value="ACETATE COA-TRANSFERASE SUBUNIT ALPHA"/>
    <property type="match status" value="1"/>
</dbReference>
<dbReference type="Gene3D" id="3.40.1080.10">
    <property type="entry name" value="Glutaconate Coenzyme A-transferase"/>
    <property type="match status" value="1"/>
</dbReference>
<dbReference type="Pfam" id="PF01144">
    <property type="entry name" value="CoA_trans"/>
    <property type="match status" value="1"/>
</dbReference>
<dbReference type="PANTHER" id="PTHR13707">
    <property type="entry name" value="KETOACID-COENZYME A TRANSFERASE"/>
    <property type="match status" value="1"/>
</dbReference>
<evidence type="ECO:0000313" key="2">
    <source>
        <dbReference type="EMBL" id="GIH39834.1"/>
    </source>
</evidence>
<dbReference type="EMBL" id="BOOC01000011">
    <property type="protein sequence ID" value="GIH39834.1"/>
    <property type="molecule type" value="Genomic_DNA"/>
</dbReference>
<dbReference type="InterPro" id="IPR004165">
    <property type="entry name" value="CoA_trans_fam_I"/>
</dbReference>
<sequence>MDKVTSVEEVVSSLEDGMTVGVGGWGSRRKPMALVRALCRSGLRDLTVVSCGGPDVGLLCAAGAVRRVVAPFVTLDSIPLEPHFRAARQRGAVEFTEYDEGMFMFGLLAAAHRLPFLPTRAGLGSDVLRAGSGLATVRSPYGEGEDLVAVPALTLDVALVHLDRADTRGNGQYLGPDPYLDDLFVKAAARAYVSAERVVAPGALPGPPQTLLVSRMHVTGVVETPNGGHFTDCGPDRARDEAFQRHYASCAADERAWAGFAGRFLSGSEAAYQREVRRWHEEGA</sequence>
<protein>
    <submittedName>
        <fullName evidence="2">CoA-transferase</fullName>
    </submittedName>
</protein>
<dbReference type="InterPro" id="IPR037171">
    <property type="entry name" value="NagB/RpiA_transferase-like"/>
</dbReference>
<dbReference type="Gene3D" id="3.30.30.40">
    <property type="match status" value="1"/>
</dbReference>
<keyword evidence="3" id="KW-1185">Reference proteome</keyword>
<name>A0ABQ4FYE7_9ACTN</name>
<gene>
    <name evidence="2" type="ORF">Mco01_28340</name>
</gene>
<organism evidence="2 3">
    <name type="scientific">Microbispora corallina</name>
    <dbReference type="NCBI Taxonomy" id="83302"/>
    <lineage>
        <taxon>Bacteria</taxon>
        <taxon>Bacillati</taxon>
        <taxon>Actinomycetota</taxon>
        <taxon>Actinomycetes</taxon>
        <taxon>Streptosporangiales</taxon>
        <taxon>Streptosporangiaceae</taxon>
        <taxon>Microbispora</taxon>
    </lineage>
</organism>
<dbReference type="Proteomes" id="UP000603904">
    <property type="component" value="Unassembled WGS sequence"/>
</dbReference>
<proteinExistence type="predicted"/>
<keyword evidence="1" id="KW-0808">Transferase</keyword>
<dbReference type="SUPFAM" id="SSF100950">
    <property type="entry name" value="NagB/RpiA/CoA transferase-like"/>
    <property type="match status" value="1"/>
</dbReference>
<dbReference type="RefSeq" id="WP_204057326.1">
    <property type="nucleotide sequence ID" value="NZ_BAAAGP010000011.1"/>
</dbReference>
<comment type="caution">
    <text evidence="2">The sequence shown here is derived from an EMBL/GenBank/DDBJ whole genome shotgun (WGS) entry which is preliminary data.</text>
</comment>